<keyword evidence="1" id="KW-0812">Transmembrane</keyword>
<keyword evidence="1" id="KW-1133">Transmembrane helix</keyword>
<protein>
    <submittedName>
        <fullName evidence="2">Uncharacterized protein</fullName>
    </submittedName>
</protein>
<keyword evidence="3" id="KW-1185">Reference proteome</keyword>
<evidence type="ECO:0000313" key="2">
    <source>
        <dbReference type="EMBL" id="MBK0392015.1"/>
    </source>
</evidence>
<keyword evidence="1" id="KW-0472">Membrane</keyword>
<name>A0A934PWX8_9BURK</name>
<feature type="transmembrane region" description="Helical" evidence="1">
    <location>
        <begin position="137"/>
        <end position="156"/>
    </location>
</feature>
<sequence length="173" mass="18056">MHTDTPAAPARRTHPIAGVLAGLVGGCAYLLAQLAFAATVLGGTGWEPLERISAMLLGEQFLPVTGDVNLTIAGFALLIHFAFSMVFGRIVDVVVRGGALPFALGAGVLLGLALYGLDYWLVAPLAFPWFDGARGVTTVLDHAAFGAITAAAYVALRSRWQVEAPDTPALQGR</sequence>
<proteinExistence type="predicted"/>
<evidence type="ECO:0000256" key="1">
    <source>
        <dbReference type="SAM" id="Phobius"/>
    </source>
</evidence>
<evidence type="ECO:0000313" key="3">
    <source>
        <dbReference type="Proteomes" id="UP000617041"/>
    </source>
</evidence>
<comment type="caution">
    <text evidence="2">The sequence shown here is derived from an EMBL/GenBank/DDBJ whole genome shotgun (WGS) entry which is preliminary data.</text>
</comment>
<gene>
    <name evidence="2" type="ORF">I8E28_05385</name>
</gene>
<dbReference type="AlphaFoldDB" id="A0A934PWX8"/>
<reference evidence="2" key="1">
    <citation type="submission" date="2020-12" db="EMBL/GenBank/DDBJ databases">
        <title>Ramlibacter sp. nov., isolated from a freshwater alga, Cryptomonas.</title>
        <authorList>
            <person name="Kim H.M."/>
            <person name="Jeon C.O."/>
        </authorList>
    </citation>
    <scope>NUCLEOTIDE SEQUENCE</scope>
    <source>
        <strain evidence="2">CrO1</strain>
    </source>
</reference>
<dbReference type="Proteomes" id="UP000617041">
    <property type="component" value="Unassembled WGS sequence"/>
</dbReference>
<feature type="transmembrane region" description="Helical" evidence="1">
    <location>
        <begin position="99"/>
        <end position="117"/>
    </location>
</feature>
<feature type="transmembrane region" description="Helical" evidence="1">
    <location>
        <begin position="16"/>
        <end position="41"/>
    </location>
</feature>
<organism evidence="2 3">
    <name type="scientific">Ramlibacter algicola</name>
    <dbReference type="NCBI Taxonomy" id="2795217"/>
    <lineage>
        <taxon>Bacteria</taxon>
        <taxon>Pseudomonadati</taxon>
        <taxon>Pseudomonadota</taxon>
        <taxon>Betaproteobacteria</taxon>
        <taxon>Burkholderiales</taxon>
        <taxon>Comamonadaceae</taxon>
        <taxon>Ramlibacter</taxon>
    </lineage>
</organism>
<dbReference type="RefSeq" id="WP_200786975.1">
    <property type="nucleotide sequence ID" value="NZ_JAEDAO010000001.1"/>
</dbReference>
<accession>A0A934PWX8</accession>
<feature type="transmembrane region" description="Helical" evidence="1">
    <location>
        <begin position="61"/>
        <end position="87"/>
    </location>
</feature>
<dbReference type="EMBL" id="JAEDAO010000001">
    <property type="protein sequence ID" value="MBK0392015.1"/>
    <property type="molecule type" value="Genomic_DNA"/>
</dbReference>